<name>A0A1X1VUF2_MYCGS</name>
<reference evidence="1 2" key="1">
    <citation type="submission" date="2016-01" db="EMBL/GenBank/DDBJ databases">
        <title>The new phylogeny of the genus Mycobacterium.</title>
        <authorList>
            <person name="Tarcisio F."/>
            <person name="Conor M."/>
            <person name="Antonella G."/>
            <person name="Elisabetta G."/>
            <person name="Giulia F.S."/>
            <person name="Sara T."/>
            <person name="Anna F."/>
            <person name="Clotilde B."/>
            <person name="Roberto B."/>
            <person name="Veronica D.S."/>
            <person name="Fabio R."/>
            <person name="Monica P."/>
            <person name="Olivier J."/>
            <person name="Enrico T."/>
            <person name="Nicola S."/>
        </authorList>
    </citation>
    <scope>NUCLEOTIDE SEQUENCE [LARGE SCALE GENOMIC DNA]</scope>
    <source>
        <strain evidence="1 2">DSM 43505</strain>
    </source>
</reference>
<evidence type="ECO:0000313" key="2">
    <source>
        <dbReference type="Proteomes" id="UP000193738"/>
    </source>
</evidence>
<accession>A0A1X1VUF2</accession>
<proteinExistence type="predicted"/>
<dbReference type="AlphaFoldDB" id="A0A1X1VUF2"/>
<protein>
    <submittedName>
        <fullName evidence="1">Uncharacterized protein</fullName>
    </submittedName>
</protein>
<dbReference type="EMBL" id="LQOX01000077">
    <property type="protein sequence ID" value="ORV72638.1"/>
    <property type="molecule type" value="Genomic_DNA"/>
</dbReference>
<comment type="caution">
    <text evidence="1">The sequence shown here is derived from an EMBL/GenBank/DDBJ whole genome shotgun (WGS) entry which is preliminary data.</text>
</comment>
<dbReference type="Proteomes" id="UP000193738">
    <property type="component" value="Unassembled WGS sequence"/>
</dbReference>
<keyword evidence="2" id="KW-1185">Reference proteome</keyword>
<evidence type="ECO:0000313" key="1">
    <source>
        <dbReference type="EMBL" id="ORV72638.1"/>
    </source>
</evidence>
<organism evidence="1 2">
    <name type="scientific">Mycobacterium gastri</name>
    <dbReference type="NCBI Taxonomy" id="1777"/>
    <lineage>
        <taxon>Bacteria</taxon>
        <taxon>Bacillati</taxon>
        <taxon>Actinomycetota</taxon>
        <taxon>Actinomycetes</taxon>
        <taxon>Mycobacteriales</taxon>
        <taxon>Mycobacteriaceae</taxon>
        <taxon>Mycobacterium</taxon>
    </lineage>
</organism>
<gene>
    <name evidence="1" type="ORF">AWC07_03635</name>
</gene>
<sequence>MYLRVRERLGKTTGDPLSLGYPDVVTQPIARLDAFEDGVPIAASTVMPFVDPAIVVRPGREVVWPQSRRHQFHEGGLLATLRAQYSGDNPIAG</sequence>